<dbReference type="PANTHER" id="PTHR47737">
    <property type="entry name" value="GLYCINE BETAINE/PROLINE BETAINE TRANSPORT SYSTEM PERMEASE PROTEIN PROW"/>
    <property type="match status" value="1"/>
</dbReference>
<evidence type="ECO:0000256" key="2">
    <source>
        <dbReference type="ARBA" id="ARBA00022448"/>
    </source>
</evidence>
<accession>A0ABM7WCV2</accession>
<dbReference type="Gene3D" id="1.10.3720.10">
    <property type="entry name" value="MetI-like"/>
    <property type="match status" value="1"/>
</dbReference>
<protein>
    <submittedName>
        <fullName evidence="9">Glycine/betaine ABC transporter permease</fullName>
    </submittedName>
</protein>
<dbReference type="CDD" id="cd06261">
    <property type="entry name" value="TM_PBP2"/>
    <property type="match status" value="1"/>
</dbReference>
<dbReference type="InterPro" id="IPR035906">
    <property type="entry name" value="MetI-like_sf"/>
</dbReference>
<feature type="transmembrane region" description="Helical" evidence="7">
    <location>
        <begin position="219"/>
        <end position="243"/>
    </location>
</feature>
<reference evidence="9 10" key="1">
    <citation type="submission" date="2022-01" db="EMBL/GenBank/DDBJ databases">
        <title>Desulfofustis limnae sp. nov., a novel mesophilic sulfate-reducing bacterium isolated from marsh soil.</title>
        <authorList>
            <person name="Watanabe M."/>
            <person name="Takahashi A."/>
            <person name="Kojima H."/>
            <person name="Fukui M."/>
        </authorList>
    </citation>
    <scope>NUCLEOTIDE SEQUENCE [LARGE SCALE GENOMIC DNA]</scope>
    <source>
        <strain evidence="9 10">PPLL</strain>
    </source>
</reference>
<evidence type="ECO:0000256" key="1">
    <source>
        <dbReference type="ARBA" id="ARBA00004651"/>
    </source>
</evidence>
<comment type="subcellular location">
    <subcellularLocation>
        <location evidence="1 7">Cell membrane</location>
        <topology evidence="1 7">Multi-pass membrane protein</topology>
    </subcellularLocation>
</comment>
<keyword evidence="3" id="KW-1003">Cell membrane</keyword>
<dbReference type="SUPFAM" id="SSF161098">
    <property type="entry name" value="MetI-like"/>
    <property type="match status" value="1"/>
</dbReference>
<dbReference type="Proteomes" id="UP000830055">
    <property type="component" value="Chromosome"/>
</dbReference>
<proteinExistence type="inferred from homology"/>
<feature type="transmembrane region" description="Helical" evidence="7">
    <location>
        <begin position="139"/>
        <end position="166"/>
    </location>
</feature>
<feature type="transmembrane region" description="Helical" evidence="7">
    <location>
        <begin position="96"/>
        <end position="118"/>
    </location>
</feature>
<dbReference type="PROSITE" id="PS50928">
    <property type="entry name" value="ABC_TM1"/>
    <property type="match status" value="1"/>
</dbReference>
<name>A0ABM7WCV2_9BACT</name>
<feature type="transmembrane region" description="Helical" evidence="7">
    <location>
        <begin position="47"/>
        <end position="65"/>
    </location>
</feature>
<evidence type="ECO:0000313" key="10">
    <source>
        <dbReference type="Proteomes" id="UP000830055"/>
    </source>
</evidence>
<keyword evidence="10" id="KW-1185">Reference proteome</keyword>
<dbReference type="EMBL" id="AP025516">
    <property type="protein sequence ID" value="BDD88813.1"/>
    <property type="molecule type" value="Genomic_DNA"/>
</dbReference>
<feature type="transmembrane region" description="Helical" evidence="7">
    <location>
        <begin position="250"/>
        <end position="267"/>
    </location>
</feature>
<dbReference type="PANTHER" id="PTHR47737:SF1">
    <property type="entry name" value="GLYCINE BETAINE_PROLINE BETAINE TRANSPORT SYSTEM PERMEASE PROTEIN PROW"/>
    <property type="match status" value="1"/>
</dbReference>
<keyword evidence="6 7" id="KW-0472">Membrane</keyword>
<evidence type="ECO:0000256" key="7">
    <source>
        <dbReference type="RuleBase" id="RU363032"/>
    </source>
</evidence>
<gene>
    <name evidence="9" type="ORF">DPPLL_31780</name>
</gene>
<evidence type="ECO:0000256" key="4">
    <source>
        <dbReference type="ARBA" id="ARBA00022692"/>
    </source>
</evidence>
<evidence type="ECO:0000259" key="8">
    <source>
        <dbReference type="PROSITE" id="PS50928"/>
    </source>
</evidence>
<keyword evidence="2 7" id="KW-0813">Transport</keyword>
<feature type="transmembrane region" description="Helical" evidence="7">
    <location>
        <begin position="72"/>
        <end position="90"/>
    </location>
</feature>
<dbReference type="Pfam" id="PF00528">
    <property type="entry name" value="BPD_transp_1"/>
    <property type="match status" value="1"/>
</dbReference>
<organism evidence="9 10">
    <name type="scientific">Desulfofustis limnaeus</name>
    <dbReference type="NCBI Taxonomy" id="2740163"/>
    <lineage>
        <taxon>Bacteria</taxon>
        <taxon>Pseudomonadati</taxon>
        <taxon>Thermodesulfobacteriota</taxon>
        <taxon>Desulfobulbia</taxon>
        <taxon>Desulfobulbales</taxon>
        <taxon>Desulfocapsaceae</taxon>
        <taxon>Desulfofustis</taxon>
    </lineage>
</organism>
<evidence type="ECO:0000313" key="9">
    <source>
        <dbReference type="EMBL" id="BDD88813.1"/>
    </source>
</evidence>
<dbReference type="RefSeq" id="WP_284152148.1">
    <property type="nucleotide sequence ID" value="NZ_AP025516.1"/>
</dbReference>
<feature type="domain" description="ABC transmembrane type-1" evidence="8">
    <location>
        <begin position="92"/>
        <end position="271"/>
    </location>
</feature>
<evidence type="ECO:0000256" key="5">
    <source>
        <dbReference type="ARBA" id="ARBA00022989"/>
    </source>
</evidence>
<evidence type="ECO:0000256" key="6">
    <source>
        <dbReference type="ARBA" id="ARBA00023136"/>
    </source>
</evidence>
<keyword evidence="4 7" id="KW-0812">Transmembrane</keyword>
<keyword evidence="5 7" id="KW-1133">Transmembrane helix</keyword>
<sequence>MFRFEEKIIPLDTWVNQFIDWLVEGYRWFFQSIKLPVDLTLTALEKGLNALSPLIAIALICLIAWRVSGIKLSLFSALSLVLIGLLGLWSDTMTTLAMVFSSVIFCTIVGIPLGIWAGRSDRFNAILRPCLDAMQTTPAFVYLVPIVMLFSVGNVAGVLATIIFSLPPIVRLTSLGIRQVHPELVEAALAFGATDWQVLRRVQIPLALPTIMAGLNQTIMMALSMVVIAALIGAGGLGAPVILGLNTLDIGRAVIGGLAIVLMAIILDRVTQSMGKN</sequence>
<comment type="similarity">
    <text evidence="7">Belongs to the binding-protein-dependent transport system permease family.</text>
</comment>
<evidence type="ECO:0000256" key="3">
    <source>
        <dbReference type="ARBA" id="ARBA00022475"/>
    </source>
</evidence>
<dbReference type="InterPro" id="IPR000515">
    <property type="entry name" value="MetI-like"/>
</dbReference>